<organism evidence="2 3">
    <name type="scientific">Stieleria bergensis</name>
    <dbReference type="NCBI Taxonomy" id="2528025"/>
    <lineage>
        <taxon>Bacteria</taxon>
        <taxon>Pseudomonadati</taxon>
        <taxon>Planctomycetota</taxon>
        <taxon>Planctomycetia</taxon>
        <taxon>Pirellulales</taxon>
        <taxon>Pirellulaceae</taxon>
        <taxon>Stieleria</taxon>
    </lineage>
</organism>
<keyword evidence="1" id="KW-0732">Signal</keyword>
<dbReference type="Gene3D" id="2.130.10.10">
    <property type="entry name" value="YVTN repeat-like/Quinoprotein amine dehydrogenase"/>
    <property type="match status" value="2"/>
</dbReference>
<dbReference type="PANTHER" id="PTHR47197">
    <property type="entry name" value="PROTEIN NIRF"/>
    <property type="match status" value="1"/>
</dbReference>
<feature type="chain" id="PRO_5022164200" evidence="1">
    <location>
        <begin position="26"/>
        <end position="352"/>
    </location>
</feature>
<dbReference type="GO" id="GO:0016829">
    <property type="term" value="F:lyase activity"/>
    <property type="evidence" value="ECO:0007669"/>
    <property type="project" value="UniProtKB-KW"/>
</dbReference>
<evidence type="ECO:0000313" key="3">
    <source>
        <dbReference type="Proteomes" id="UP000315003"/>
    </source>
</evidence>
<dbReference type="OrthoDB" id="9770071at2"/>
<evidence type="ECO:0000313" key="2">
    <source>
        <dbReference type="EMBL" id="QDT60525.1"/>
    </source>
</evidence>
<dbReference type="PANTHER" id="PTHR47197:SF3">
    <property type="entry name" value="DIHYDRO-HEME D1 DEHYDROGENASE"/>
    <property type="match status" value="1"/>
</dbReference>
<keyword evidence="3" id="KW-1185">Reference proteome</keyword>
<gene>
    <name evidence="2" type="primary">vgb_4</name>
    <name evidence="2" type="ORF">SV7mr_30490</name>
</gene>
<dbReference type="AlphaFoldDB" id="A0A517SWL2"/>
<dbReference type="EMBL" id="CP036272">
    <property type="protein sequence ID" value="QDT60525.1"/>
    <property type="molecule type" value="Genomic_DNA"/>
</dbReference>
<proteinExistence type="predicted"/>
<dbReference type="SUPFAM" id="SSF51004">
    <property type="entry name" value="C-terminal (heme d1) domain of cytochrome cd1-nitrite reductase"/>
    <property type="match status" value="1"/>
</dbReference>
<reference evidence="2 3" key="1">
    <citation type="submission" date="2019-02" db="EMBL/GenBank/DDBJ databases">
        <title>Deep-cultivation of Planctomycetes and their phenomic and genomic characterization uncovers novel biology.</title>
        <authorList>
            <person name="Wiegand S."/>
            <person name="Jogler M."/>
            <person name="Boedeker C."/>
            <person name="Pinto D."/>
            <person name="Vollmers J."/>
            <person name="Rivas-Marin E."/>
            <person name="Kohn T."/>
            <person name="Peeters S.H."/>
            <person name="Heuer A."/>
            <person name="Rast P."/>
            <person name="Oberbeckmann S."/>
            <person name="Bunk B."/>
            <person name="Jeske O."/>
            <person name="Meyerdierks A."/>
            <person name="Storesund J.E."/>
            <person name="Kallscheuer N."/>
            <person name="Luecker S."/>
            <person name="Lage O.M."/>
            <person name="Pohl T."/>
            <person name="Merkel B.J."/>
            <person name="Hornburger P."/>
            <person name="Mueller R.-W."/>
            <person name="Bruemmer F."/>
            <person name="Labrenz M."/>
            <person name="Spormann A.M."/>
            <person name="Op den Camp H."/>
            <person name="Overmann J."/>
            <person name="Amann R."/>
            <person name="Jetten M.S.M."/>
            <person name="Mascher T."/>
            <person name="Medema M.H."/>
            <person name="Devos D.P."/>
            <person name="Kaster A.-K."/>
            <person name="Ovreas L."/>
            <person name="Rohde M."/>
            <person name="Galperin M.Y."/>
            <person name="Jogler C."/>
        </authorList>
    </citation>
    <scope>NUCLEOTIDE SEQUENCE [LARGE SCALE GENOMIC DNA]</scope>
    <source>
        <strain evidence="2 3">SV_7m_r</strain>
    </source>
</reference>
<sequence precursor="true">MTHLSRLLFAVCCCLGLGLAGTGVAADLEVIAVDKIGHSILFIDPRTRKVTHRIAAPARPHVVAISADVRTAVVPIYGDGIYGNNPNPGHHLLVIDLPSRSIRRTIDIAPLKAPHQALFGPDGRCYVTCEASGVVAVVDIDRGMVVGKIPNGSTGCHRMVMTRDGKTLFTENENAATFVSVLDTETRVLKRRMELNVSMQGIELSPSDSTLIVLTGDGPRMKVFDAKDFHHISNVRLNNHKLPAQISRFTPDGTRLLVSSFSEPLLTIMPADDLNRQQTLAIGEGPMDMAFHPNGETVWVANHNAGTISVVSINPFQELHRFSAGKGVETLEFYDREAFSTALGPHHSGELP</sequence>
<accession>A0A517SWL2</accession>
<dbReference type="InterPro" id="IPR015943">
    <property type="entry name" value="WD40/YVTN_repeat-like_dom_sf"/>
</dbReference>
<name>A0A517SWL2_9BACT</name>
<dbReference type="InterPro" id="IPR011048">
    <property type="entry name" value="Haem_d1_sf"/>
</dbReference>
<dbReference type="Proteomes" id="UP000315003">
    <property type="component" value="Chromosome"/>
</dbReference>
<dbReference type="RefSeq" id="WP_145273329.1">
    <property type="nucleotide sequence ID" value="NZ_CP036272.1"/>
</dbReference>
<dbReference type="InterPro" id="IPR051200">
    <property type="entry name" value="Host-pathogen_enzymatic-act"/>
</dbReference>
<keyword evidence="2" id="KW-0456">Lyase</keyword>
<protein>
    <submittedName>
        <fullName evidence="2">Virginiamycin B lyase</fullName>
    </submittedName>
</protein>
<evidence type="ECO:0000256" key="1">
    <source>
        <dbReference type="SAM" id="SignalP"/>
    </source>
</evidence>
<feature type="signal peptide" evidence="1">
    <location>
        <begin position="1"/>
        <end position="25"/>
    </location>
</feature>